<dbReference type="InterPro" id="IPR036390">
    <property type="entry name" value="WH_DNA-bd_sf"/>
</dbReference>
<dbReference type="InterPro" id="IPR001845">
    <property type="entry name" value="HTH_ArsR_DNA-bd_dom"/>
</dbReference>
<dbReference type="PROSITE" id="PS50987">
    <property type="entry name" value="HTH_ARSR_2"/>
    <property type="match status" value="1"/>
</dbReference>
<dbReference type="PANTHER" id="PTHR38600:SF2">
    <property type="entry name" value="SLL0088 PROTEIN"/>
    <property type="match status" value="1"/>
</dbReference>
<dbReference type="AlphaFoldDB" id="A0A561QHE1"/>
<proteinExistence type="predicted"/>
<dbReference type="CDD" id="cd00090">
    <property type="entry name" value="HTH_ARSR"/>
    <property type="match status" value="1"/>
</dbReference>
<organism evidence="2 3">
    <name type="scientific">Neorhizobium alkalisoli</name>
    <dbReference type="NCBI Taxonomy" id="528178"/>
    <lineage>
        <taxon>Bacteria</taxon>
        <taxon>Pseudomonadati</taxon>
        <taxon>Pseudomonadota</taxon>
        <taxon>Alphaproteobacteria</taxon>
        <taxon>Hyphomicrobiales</taxon>
        <taxon>Rhizobiaceae</taxon>
        <taxon>Rhizobium/Agrobacterium group</taxon>
        <taxon>Neorhizobium</taxon>
    </lineage>
</organism>
<name>A0A561QHE1_9HYPH</name>
<dbReference type="Gene3D" id="1.10.10.10">
    <property type="entry name" value="Winged helix-like DNA-binding domain superfamily/Winged helix DNA-binding domain"/>
    <property type="match status" value="1"/>
</dbReference>
<keyword evidence="3" id="KW-1185">Reference proteome</keyword>
<dbReference type="NCBIfam" id="NF033788">
    <property type="entry name" value="HTH_metalloreg"/>
    <property type="match status" value="1"/>
</dbReference>
<dbReference type="SMART" id="SM00418">
    <property type="entry name" value="HTH_ARSR"/>
    <property type="match status" value="1"/>
</dbReference>
<dbReference type="InterPro" id="IPR011991">
    <property type="entry name" value="ArsR-like_HTH"/>
</dbReference>
<dbReference type="PRINTS" id="PR00778">
    <property type="entry name" value="HTHARSR"/>
</dbReference>
<reference evidence="2 3" key="1">
    <citation type="submission" date="2019-06" db="EMBL/GenBank/DDBJ databases">
        <title>Sorghum-associated microbial communities from plants grown in Nebraska, USA.</title>
        <authorList>
            <person name="Schachtman D."/>
        </authorList>
    </citation>
    <scope>NUCLEOTIDE SEQUENCE [LARGE SCALE GENOMIC DNA]</scope>
    <source>
        <strain evidence="2 3">1225</strain>
    </source>
</reference>
<sequence>MTGIGRRSILFHMAKFSTDLDRAFSALGDPTRRAIVSRLCEGPKSVSELSEPFELALPSLLKHVRVLEESGLIVSEKTGRVRTCRIEPEALQATEAWLGQHIATWERRLDRMEAHIQRMKRED</sequence>
<gene>
    <name evidence="2" type="ORF">FHW37_107151</name>
</gene>
<evidence type="ECO:0000313" key="2">
    <source>
        <dbReference type="EMBL" id="TWF49784.1"/>
    </source>
</evidence>
<dbReference type="InterPro" id="IPR036388">
    <property type="entry name" value="WH-like_DNA-bd_sf"/>
</dbReference>
<dbReference type="Pfam" id="PF12840">
    <property type="entry name" value="HTH_20"/>
    <property type="match status" value="1"/>
</dbReference>
<protein>
    <submittedName>
        <fullName evidence="2">ArsR family transcriptional regulator</fullName>
    </submittedName>
</protein>
<accession>A0A561QHE1</accession>
<dbReference type="Proteomes" id="UP000320653">
    <property type="component" value="Unassembled WGS sequence"/>
</dbReference>
<dbReference type="SUPFAM" id="SSF46785">
    <property type="entry name" value="Winged helix' DNA-binding domain"/>
    <property type="match status" value="1"/>
</dbReference>
<evidence type="ECO:0000313" key="3">
    <source>
        <dbReference type="Proteomes" id="UP000320653"/>
    </source>
</evidence>
<comment type="caution">
    <text evidence="2">The sequence shown here is derived from an EMBL/GenBank/DDBJ whole genome shotgun (WGS) entry which is preliminary data.</text>
</comment>
<dbReference type="PANTHER" id="PTHR38600">
    <property type="entry name" value="TRANSCRIPTIONAL REGULATORY PROTEIN"/>
    <property type="match status" value="1"/>
</dbReference>
<evidence type="ECO:0000259" key="1">
    <source>
        <dbReference type="PROSITE" id="PS50987"/>
    </source>
</evidence>
<dbReference type="GO" id="GO:0003700">
    <property type="term" value="F:DNA-binding transcription factor activity"/>
    <property type="evidence" value="ECO:0007669"/>
    <property type="project" value="InterPro"/>
</dbReference>
<dbReference type="EMBL" id="VIWP01000007">
    <property type="protein sequence ID" value="TWF49784.1"/>
    <property type="molecule type" value="Genomic_DNA"/>
</dbReference>
<feature type="domain" description="HTH arsR-type" evidence="1">
    <location>
        <begin position="12"/>
        <end position="106"/>
    </location>
</feature>